<dbReference type="OrthoDB" id="10066429at2759"/>
<protein>
    <recommendedName>
        <fullName evidence="11">Mannosyltransferase</fullName>
        <ecNumber evidence="11">2.4.1.-</ecNumber>
    </recommendedName>
</protein>
<evidence type="ECO:0000313" key="14">
    <source>
        <dbReference type="Proteomes" id="UP000054928"/>
    </source>
</evidence>
<dbReference type="OMA" id="HGIHPRY"/>
<dbReference type="AlphaFoldDB" id="A0A0P1B610"/>
<comment type="similarity">
    <text evidence="10">Belongs to the glycosyltransferase 22 family. PIGZ subfamily.</text>
</comment>
<dbReference type="EMBL" id="CCYD01003090">
    <property type="protein sequence ID" value="CEG49644.1"/>
    <property type="molecule type" value="Genomic_DNA"/>
</dbReference>
<evidence type="ECO:0000256" key="4">
    <source>
        <dbReference type="ARBA" id="ARBA00022676"/>
    </source>
</evidence>
<evidence type="ECO:0000256" key="11">
    <source>
        <dbReference type="RuleBase" id="RU363075"/>
    </source>
</evidence>
<feature type="transmembrane region" description="Helical" evidence="11">
    <location>
        <begin position="318"/>
        <end position="338"/>
    </location>
</feature>
<feature type="transmembrane region" description="Helical" evidence="11">
    <location>
        <begin position="239"/>
        <end position="263"/>
    </location>
</feature>
<accession>A0A0P1B610</accession>
<feature type="transmembrane region" description="Helical" evidence="11">
    <location>
        <begin position="368"/>
        <end position="385"/>
    </location>
</feature>
<evidence type="ECO:0000256" key="2">
    <source>
        <dbReference type="ARBA" id="ARBA00004687"/>
    </source>
</evidence>
<keyword evidence="8 11" id="KW-1133">Transmembrane helix</keyword>
<evidence type="ECO:0000256" key="3">
    <source>
        <dbReference type="ARBA" id="ARBA00022502"/>
    </source>
</evidence>
<keyword evidence="14" id="KW-1185">Reference proteome</keyword>
<dbReference type="GeneID" id="36402452"/>
<name>A0A0P1B610_PLAHL</name>
<dbReference type="STRING" id="4781.A0A0P1B610"/>
<evidence type="ECO:0000256" key="12">
    <source>
        <dbReference type="SAM" id="SignalP"/>
    </source>
</evidence>
<keyword evidence="3" id="KW-0337">GPI-anchor biosynthesis</keyword>
<keyword evidence="6 11" id="KW-0812">Transmembrane</keyword>
<evidence type="ECO:0000256" key="8">
    <source>
        <dbReference type="ARBA" id="ARBA00022989"/>
    </source>
</evidence>
<proteinExistence type="inferred from homology"/>
<sequence>MKLYVALAVLRLIASVLFFGMIHPDEFFQSQEVMARHILPHDSVLRRELFVPWEFQLPNVNRSILFPALVVGVPYKVLELLGVKLTGWLLLVTPRVLLCLVSFLIDVILYRIVGRLNRHQKLDIQQKKQMQAILIFASSWTTLVFMCRPFSNTFETLVLALCFGVLYLIHPSRRMGYGMLHVQTILLGSLLAIGIFTRFTFPVFFFPLGVELVRQQDTLLMITARKKDVMNSPSILRRLLTTISILIQGFIAFVSLAALFVVVDTLYFHPELFTGEVDRALFEKVAENTVIAPYNNFLYNIQYENLKQHGVHPRLTHLIINMPILFGPVFLNYLVQVLRFPDCSFFEIFSVFFPLICLSLAPHQELRFLLPLVVPLHLFTALSGRNGTKRFLVVLCPCCCHFLLLRIMDQ</sequence>
<dbReference type="EC" id="2.4.1.-" evidence="11"/>
<feature type="transmembrane region" description="Helical" evidence="11">
    <location>
        <begin position="185"/>
        <end position="206"/>
    </location>
</feature>
<dbReference type="InterPro" id="IPR005599">
    <property type="entry name" value="GPI_mannosylTrfase"/>
</dbReference>
<feature type="chain" id="PRO_5006059210" description="Mannosyltransferase" evidence="12">
    <location>
        <begin position="25"/>
        <end position="410"/>
    </location>
</feature>
<evidence type="ECO:0000256" key="9">
    <source>
        <dbReference type="ARBA" id="ARBA00023136"/>
    </source>
</evidence>
<feature type="signal peptide" evidence="12">
    <location>
        <begin position="1"/>
        <end position="24"/>
    </location>
</feature>
<evidence type="ECO:0000313" key="13">
    <source>
        <dbReference type="EMBL" id="CEG49644.1"/>
    </source>
</evidence>
<comment type="subcellular location">
    <subcellularLocation>
        <location evidence="1 11">Endoplasmic reticulum membrane</location>
        <topology evidence="1 11">Multi-pass membrane protein</topology>
    </subcellularLocation>
</comment>
<feature type="transmembrane region" description="Helical" evidence="11">
    <location>
        <begin position="88"/>
        <end position="112"/>
    </location>
</feature>
<dbReference type="Proteomes" id="UP000054928">
    <property type="component" value="Unassembled WGS sequence"/>
</dbReference>
<evidence type="ECO:0000256" key="1">
    <source>
        <dbReference type="ARBA" id="ARBA00004477"/>
    </source>
</evidence>
<dbReference type="PANTHER" id="PTHR22760:SF3">
    <property type="entry name" value="GPI MANNOSYLTRANSFERASE 4"/>
    <property type="match status" value="1"/>
</dbReference>
<feature type="transmembrane region" description="Helical" evidence="11">
    <location>
        <begin position="391"/>
        <end position="408"/>
    </location>
</feature>
<keyword evidence="5 13" id="KW-0808">Transferase</keyword>
<feature type="transmembrane region" description="Helical" evidence="11">
    <location>
        <begin position="157"/>
        <end position="173"/>
    </location>
</feature>
<dbReference type="Pfam" id="PF03901">
    <property type="entry name" value="Glyco_transf_22"/>
    <property type="match status" value="1"/>
</dbReference>
<keyword evidence="7 11" id="KW-0256">Endoplasmic reticulum</keyword>
<reference evidence="14" key="1">
    <citation type="submission" date="2014-09" db="EMBL/GenBank/DDBJ databases">
        <authorList>
            <person name="Sharma Rahul"/>
            <person name="Thines Marco"/>
        </authorList>
    </citation>
    <scope>NUCLEOTIDE SEQUENCE [LARGE SCALE GENOMIC DNA]</scope>
</reference>
<feature type="transmembrane region" description="Helical" evidence="11">
    <location>
        <begin position="344"/>
        <end position="361"/>
    </location>
</feature>
<dbReference type="RefSeq" id="XP_024586013.1">
    <property type="nucleotide sequence ID" value="XM_024720855.1"/>
</dbReference>
<dbReference type="GO" id="GO:0006506">
    <property type="term" value="P:GPI anchor biosynthetic process"/>
    <property type="evidence" value="ECO:0007669"/>
    <property type="project" value="UniProtKB-KW"/>
</dbReference>
<keyword evidence="9 11" id="KW-0472">Membrane</keyword>
<organism evidence="13 14">
    <name type="scientific">Plasmopara halstedii</name>
    <name type="common">Downy mildew of sunflower</name>
    <dbReference type="NCBI Taxonomy" id="4781"/>
    <lineage>
        <taxon>Eukaryota</taxon>
        <taxon>Sar</taxon>
        <taxon>Stramenopiles</taxon>
        <taxon>Oomycota</taxon>
        <taxon>Peronosporomycetes</taxon>
        <taxon>Peronosporales</taxon>
        <taxon>Peronosporaceae</taxon>
        <taxon>Plasmopara</taxon>
    </lineage>
</organism>
<dbReference type="GO" id="GO:0005789">
    <property type="term" value="C:endoplasmic reticulum membrane"/>
    <property type="evidence" value="ECO:0007669"/>
    <property type="project" value="UniProtKB-SubCell"/>
</dbReference>
<evidence type="ECO:0000256" key="10">
    <source>
        <dbReference type="ARBA" id="ARBA00038466"/>
    </source>
</evidence>
<dbReference type="PANTHER" id="PTHR22760">
    <property type="entry name" value="GLYCOSYLTRANSFERASE"/>
    <property type="match status" value="1"/>
</dbReference>
<keyword evidence="4 11" id="KW-0328">Glycosyltransferase</keyword>
<evidence type="ECO:0000256" key="7">
    <source>
        <dbReference type="ARBA" id="ARBA00022824"/>
    </source>
</evidence>
<evidence type="ECO:0000256" key="5">
    <source>
        <dbReference type="ARBA" id="ARBA00022679"/>
    </source>
</evidence>
<evidence type="ECO:0000256" key="6">
    <source>
        <dbReference type="ARBA" id="ARBA00022692"/>
    </source>
</evidence>
<keyword evidence="12" id="KW-0732">Signal</keyword>
<comment type="pathway">
    <text evidence="2">Glycolipid biosynthesis; glycosylphosphatidylinositol-anchor biosynthesis.</text>
</comment>
<dbReference type="GO" id="GO:0000026">
    <property type="term" value="F:alpha-1,2-mannosyltransferase activity"/>
    <property type="evidence" value="ECO:0007669"/>
    <property type="project" value="TreeGrafter"/>
</dbReference>